<proteinExistence type="predicted"/>
<accession>A0A2T6AWK2</accession>
<evidence type="ECO:0000313" key="2">
    <source>
        <dbReference type="Proteomes" id="UP000244224"/>
    </source>
</evidence>
<organism evidence="1 2">
    <name type="scientific">Gemmobacter caeni</name>
    <dbReference type="NCBI Taxonomy" id="589035"/>
    <lineage>
        <taxon>Bacteria</taxon>
        <taxon>Pseudomonadati</taxon>
        <taxon>Pseudomonadota</taxon>
        <taxon>Alphaproteobacteria</taxon>
        <taxon>Rhodobacterales</taxon>
        <taxon>Paracoccaceae</taxon>
        <taxon>Gemmobacter</taxon>
    </lineage>
</organism>
<evidence type="ECO:0000313" key="1">
    <source>
        <dbReference type="EMBL" id="PTX48189.1"/>
    </source>
</evidence>
<dbReference type="OrthoDB" id="7876279at2"/>
<dbReference type="Proteomes" id="UP000244224">
    <property type="component" value="Unassembled WGS sequence"/>
</dbReference>
<comment type="caution">
    <text evidence="1">The sequence shown here is derived from an EMBL/GenBank/DDBJ whole genome shotgun (WGS) entry which is preliminary data.</text>
</comment>
<dbReference type="Gene3D" id="3.40.50.1820">
    <property type="entry name" value="alpha/beta hydrolase"/>
    <property type="match status" value="1"/>
</dbReference>
<dbReference type="SUPFAM" id="SSF53474">
    <property type="entry name" value="alpha/beta-Hydrolases"/>
    <property type="match status" value="1"/>
</dbReference>
<name>A0A2T6AWK2_9RHOB</name>
<reference evidence="1 2" key="1">
    <citation type="submission" date="2018-04" db="EMBL/GenBank/DDBJ databases">
        <title>Genomic Encyclopedia of Archaeal and Bacterial Type Strains, Phase II (KMG-II): from individual species to whole genera.</title>
        <authorList>
            <person name="Goeker M."/>
        </authorList>
    </citation>
    <scope>NUCLEOTIDE SEQUENCE [LARGE SCALE GENOMIC DNA]</scope>
    <source>
        <strain evidence="1 2">DSM 21823</strain>
    </source>
</reference>
<dbReference type="AlphaFoldDB" id="A0A2T6AWK2"/>
<dbReference type="RefSeq" id="WP_108129569.1">
    <property type="nucleotide sequence ID" value="NZ_QBKP01000010.1"/>
</dbReference>
<dbReference type="EMBL" id="QBKP01000010">
    <property type="protein sequence ID" value="PTX48189.1"/>
    <property type="molecule type" value="Genomic_DNA"/>
</dbReference>
<keyword evidence="2" id="KW-1185">Reference proteome</keyword>
<sequence length="508" mass="56385">MSIRELLDNLHNVVRDPRGETRYWGDPAHSFNLLPGIELAGQIVPALYFSHWRILAPPNLPAEIAAPVAAGQAMVDQLREGRRDPCGLINGQLLVIRPEAERGMGMVVFLDMSSLARCLAADFPDVRLTPALLQLLAAVLAGIPIKTGHQDDLRSAETRKTQARALRDRFGLATTEEVGRIVGAFILRRVEAAASQRQRADSQAFHAHIDRFYPEGVQSLVLLGRDGEPCRVLAMGPVAGRPVIMLHPLILPSIAGEDIEELHRLNLRLYWPLRIGQLAPHDRPASEEETIRHALRGIDLVRSCFCGPTATLVSIAAASKIALAYARRHPERVNMICTAAVCVLRGRPQTANRRLAKSILDILDRTPWLAEGALRIATSHLLSERRFRRFLTDQFAENPADGAIIRYELDEVAGGHRIKEAIELSLHSIRNDFAFQLDLEWDQARHLKMPLHILHGAQDSIHPLPMIRALAAGLPDAELHVMPETGQLLMGPSLRRMFRLLAGLVPRT</sequence>
<gene>
    <name evidence="1" type="ORF">C8N34_11049</name>
</gene>
<protein>
    <submittedName>
        <fullName evidence="1">Pimeloyl-ACP methyl ester carboxylesterase</fullName>
    </submittedName>
</protein>
<dbReference type="InterPro" id="IPR029058">
    <property type="entry name" value="AB_hydrolase_fold"/>
</dbReference>